<proteinExistence type="predicted"/>
<dbReference type="Pfam" id="PF13927">
    <property type="entry name" value="Ig_3"/>
    <property type="match status" value="2"/>
</dbReference>
<evidence type="ECO:0000256" key="8">
    <source>
        <dbReference type="SAM" id="Phobius"/>
    </source>
</evidence>
<keyword evidence="12" id="KW-1185">Reference proteome</keyword>
<gene>
    <name evidence="13" type="primary">LOC109479629</name>
</gene>
<feature type="transmembrane region" description="Helical" evidence="8">
    <location>
        <begin position="457"/>
        <end position="481"/>
    </location>
</feature>
<feature type="chain" id="PRO_5028204319" evidence="9">
    <location>
        <begin position="24"/>
        <end position="634"/>
    </location>
</feature>
<dbReference type="InterPro" id="IPR051275">
    <property type="entry name" value="Cell_adhesion_signaling"/>
</dbReference>
<comment type="subcellular location">
    <subcellularLocation>
        <location evidence="1">Membrane</location>
        <topology evidence="1">Single-pass type I membrane protein</topology>
    </subcellularLocation>
</comment>
<keyword evidence="6" id="KW-0393">Immunoglobulin domain</keyword>
<sequence>MDSKMNTVVEVLICLAVIRGCLGQSSIGLTLPDTVNTIAGDPVTLPATFQTDRRIATITWTKVEKKADGEKRTPILTTIPMMGSTEAHGPYQGRVELVGKASLKIDRTTAEDQGRYVLTLIGQGIGTEEGFIDLNVMGCLCQSSIGLTLPDTVNTIAGDPVTLPATFQTDRRIATITWTKVEKKADRETRTPILTAIPMMGSTEAHGPYQGRVELVGKASLKIDRTTAEDQGQYVLTLIGQGIGTEEGFIDLNVMVPPKIAVGPSDPVMAASGRSATLTCSVTEAKPNITSLHWEKDGALIDSSRLVTKYSGGNLQSTNLVIHFVTRGDAGVYKCITDHVVRKASAALTVRVLYPATILSISDAQTVSVSDRITLQCVAEGNPPPNITWTRNGVRLRGVTKTVSRDVRAESVVLDDVTVNASGIYACTAANSVGKSDLKSVEVIVQGSQSWLDDSSIAILVGAIAGGLWLAICVGLVVYFVRRRRNRQDKKRFAFYYNMGRKQPDGTDGKTGEETLEVTRHPHLKLPAKPVSGAPTYGGIDTMRRTKGKVRRYGLVLYTYHPQEDNELYLEIDDVIEVLEGEDGGWCLGYLRGRIGLFPSNYVKFLSASQVSASKLRELYDSSDPNRRSGKSSV</sequence>
<dbReference type="GO" id="GO:0050839">
    <property type="term" value="F:cell adhesion molecule binding"/>
    <property type="evidence" value="ECO:0007669"/>
    <property type="project" value="TreeGrafter"/>
</dbReference>
<evidence type="ECO:0000256" key="6">
    <source>
        <dbReference type="ARBA" id="ARBA00023319"/>
    </source>
</evidence>
<reference evidence="13" key="1">
    <citation type="submission" date="2025-08" db="UniProtKB">
        <authorList>
            <consortium name="RefSeq"/>
        </authorList>
    </citation>
    <scope>IDENTIFICATION</scope>
    <source>
        <tissue evidence="13">Gonad</tissue>
    </source>
</reference>
<feature type="domain" description="Ig-like" evidence="11">
    <location>
        <begin position="355"/>
        <end position="442"/>
    </location>
</feature>
<dbReference type="PANTHER" id="PTHR11640">
    <property type="entry name" value="NEPHRIN"/>
    <property type="match status" value="1"/>
</dbReference>
<dbReference type="CDD" id="cd00096">
    <property type="entry name" value="Ig"/>
    <property type="match status" value="1"/>
</dbReference>
<keyword evidence="4" id="KW-1015">Disulfide bond</keyword>
<accession>A0A6P4ZSV3</accession>
<dbReference type="OrthoDB" id="5985519at2759"/>
<dbReference type="SMART" id="SM00408">
    <property type="entry name" value="IGc2"/>
    <property type="match status" value="2"/>
</dbReference>
<dbReference type="GO" id="GO:0005911">
    <property type="term" value="C:cell-cell junction"/>
    <property type="evidence" value="ECO:0007669"/>
    <property type="project" value="TreeGrafter"/>
</dbReference>
<keyword evidence="8" id="KW-0812">Transmembrane</keyword>
<keyword evidence="5" id="KW-0325">Glycoprotein</keyword>
<dbReference type="Pfam" id="PF07686">
    <property type="entry name" value="V-set"/>
    <property type="match status" value="2"/>
</dbReference>
<dbReference type="Gene3D" id="2.30.30.40">
    <property type="entry name" value="SH3 Domains"/>
    <property type="match status" value="1"/>
</dbReference>
<dbReference type="SMART" id="SM00326">
    <property type="entry name" value="SH3"/>
    <property type="match status" value="1"/>
</dbReference>
<evidence type="ECO:0000256" key="3">
    <source>
        <dbReference type="ARBA" id="ARBA00023136"/>
    </source>
</evidence>
<keyword evidence="9" id="KW-0732">Signal</keyword>
<dbReference type="KEGG" id="bbel:109479629"/>
<keyword evidence="2 7" id="KW-0728">SH3 domain</keyword>
<dbReference type="InterPro" id="IPR013783">
    <property type="entry name" value="Ig-like_fold"/>
</dbReference>
<dbReference type="Proteomes" id="UP000515135">
    <property type="component" value="Unplaced"/>
</dbReference>
<dbReference type="AlphaFoldDB" id="A0A6P4ZSV3"/>
<dbReference type="RefSeq" id="XP_019637174.1">
    <property type="nucleotide sequence ID" value="XM_019781615.1"/>
</dbReference>
<dbReference type="InterPro" id="IPR001452">
    <property type="entry name" value="SH3_domain"/>
</dbReference>
<evidence type="ECO:0000256" key="7">
    <source>
        <dbReference type="PROSITE-ProRule" id="PRU00192"/>
    </source>
</evidence>
<evidence type="ECO:0000256" key="5">
    <source>
        <dbReference type="ARBA" id="ARBA00023180"/>
    </source>
</evidence>
<evidence type="ECO:0000256" key="9">
    <source>
        <dbReference type="SAM" id="SignalP"/>
    </source>
</evidence>
<dbReference type="SMART" id="SM00409">
    <property type="entry name" value="IG"/>
    <property type="match status" value="4"/>
</dbReference>
<keyword evidence="3 8" id="KW-0472">Membrane</keyword>
<evidence type="ECO:0000256" key="1">
    <source>
        <dbReference type="ARBA" id="ARBA00004479"/>
    </source>
</evidence>
<evidence type="ECO:0000259" key="10">
    <source>
        <dbReference type="PROSITE" id="PS50002"/>
    </source>
</evidence>
<dbReference type="GeneID" id="109479629"/>
<dbReference type="InterPro" id="IPR003599">
    <property type="entry name" value="Ig_sub"/>
</dbReference>
<dbReference type="SUPFAM" id="SSF50044">
    <property type="entry name" value="SH3-domain"/>
    <property type="match status" value="1"/>
</dbReference>
<feature type="signal peptide" evidence="9">
    <location>
        <begin position="1"/>
        <end position="23"/>
    </location>
</feature>
<protein>
    <submittedName>
        <fullName evidence="13">Hemicentin-1-like</fullName>
    </submittedName>
</protein>
<dbReference type="PROSITE" id="PS50835">
    <property type="entry name" value="IG_LIKE"/>
    <property type="match status" value="2"/>
</dbReference>
<dbReference type="SUPFAM" id="SSF48726">
    <property type="entry name" value="Immunoglobulin"/>
    <property type="match status" value="4"/>
</dbReference>
<dbReference type="InterPro" id="IPR036028">
    <property type="entry name" value="SH3-like_dom_sf"/>
</dbReference>
<dbReference type="GO" id="GO:0098609">
    <property type="term" value="P:cell-cell adhesion"/>
    <property type="evidence" value="ECO:0007669"/>
    <property type="project" value="TreeGrafter"/>
</dbReference>
<evidence type="ECO:0000313" key="13">
    <source>
        <dbReference type="RefSeq" id="XP_019637174.1"/>
    </source>
</evidence>
<dbReference type="GO" id="GO:0005886">
    <property type="term" value="C:plasma membrane"/>
    <property type="evidence" value="ECO:0007669"/>
    <property type="project" value="TreeGrafter"/>
</dbReference>
<dbReference type="Gene3D" id="2.60.40.10">
    <property type="entry name" value="Immunoglobulins"/>
    <property type="match status" value="4"/>
</dbReference>
<feature type="domain" description="SH3" evidence="10">
    <location>
        <begin position="549"/>
        <end position="608"/>
    </location>
</feature>
<dbReference type="PROSITE" id="PS50002">
    <property type="entry name" value="SH3"/>
    <property type="match status" value="1"/>
</dbReference>
<dbReference type="InterPro" id="IPR003598">
    <property type="entry name" value="Ig_sub2"/>
</dbReference>
<dbReference type="InterPro" id="IPR007110">
    <property type="entry name" value="Ig-like_dom"/>
</dbReference>
<dbReference type="PANTHER" id="PTHR11640:SF164">
    <property type="entry name" value="MAM DOMAIN-CONTAINING GLYCOSYLPHOSPHATIDYLINOSITOL ANCHOR PROTEIN 1"/>
    <property type="match status" value="1"/>
</dbReference>
<keyword evidence="8" id="KW-1133">Transmembrane helix</keyword>
<dbReference type="InterPro" id="IPR013106">
    <property type="entry name" value="Ig_V-set"/>
</dbReference>
<feature type="domain" description="Ig-like" evidence="11">
    <location>
        <begin position="258"/>
        <end position="349"/>
    </location>
</feature>
<organism evidence="12 13">
    <name type="scientific">Branchiostoma belcheri</name>
    <name type="common">Amphioxus</name>
    <dbReference type="NCBI Taxonomy" id="7741"/>
    <lineage>
        <taxon>Eukaryota</taxon>
        <taxon>Metazoa</taxon>
        <taxon>Chordata</taxon>
        <taxon>Cephalochordata</taxon>
        <taxon>Leptocardii</taxon>
        <taxon>Amphioxiformes</taxon>
        <taxon>Branchiostomatidae</taxon>
        <taxon>Branchiostoma</taxon>
    </lineage>
</organism>
<evidence type="ECO:0000256" key="4">
    <source>
        <dbReference type="ARBA" id="ARBA00023157"/>
    </source>
</evidence>
<evidence type="ECO:0000256" key="2">
    <source>
        <dbReference type="ARBA" id="ARBA00022443"/>
    </source>
</evidence>
<name>A0A6P4ZSV3_BRABE</name>
<evidence type="ECO:0000259" key="11">
    <source>
        <dbReference type="PROSITE" id="PS50835"/>
    </source>
</evidence>
<dbReference type="Pfam" id="PF14604">
    <property type="entry name" value="SH3_9"/>
    <property type="match status" value="1"/>
</dbReference>
<evidence type="ECO:0000313" key="12">
    <source>
        <dbReference type="Proteomes" id="UP000515135"/>
    </source>
</evidence>
<dbReference type="InterPro" id="IPR036179">
    <property type="entry name" value="Ig-like_dom_sf"/>
</dbReference>